<organism evidence="16 17">
    <name type="scientific">Alteromonas gilva</name>
    <dbReference type="NCBI Taxonomy" id="2987522"/>
    <lineage>
        <taxon>Bacteria</taxon>
        <taxon>Pseudomonadati</taxon>
        <taxon>Pseudomonadota</taxon>
        <taxon>Gammaproteobacteria</taxon>
        <taxon>Alteromonadales</taxon>
        <taxon>Alteromonadaceae</taxon>
        <taxon>Alteromonas/Salinimonas group</taxon>
        <taxon>Alteromonas</taxon>
    </lineage>
</organism>
<dbReference type="PANTHER" id="PTHR30069:SF29">
    <property type="entry name" value="HEMOGLOBIN AND HEMOGLOBIN-HAPTOGLOBIN-BINDING PROTEIN 1-RELATED"/>
    <property type="match status" value="1"/>
</dbReference>
<evidence type="ECO:0000256" key="4">
    <source>
        <dbReference type="ARBA" id="ARBA00022452"/>
    </source>
</evidence>
<name>A0ABT5L0J8_9ALTE</name>
<evidence type="ECO:0000256" key="11">
    <source>
        <dbReference type="PROSITE-ProRule" id="PRU01360"/>
    </source>
</evidence>
<evidence type="ECO:0000256" key="9">
    <source>
        <dbReference type="ARBA" id="ARBA00023170"/>
    </source>
</evidence>
<evidence type="ECO:0000256" key="6">
    <source>
        <dbReference type="ARBA" id="ARBA00022729"/>
    </source>
</evidence>
<comment type="subcellular location">
    <subcellularLocation>
        <location evidence="1 11">Cell outer membrane</location>
        <topology evidence="1 11">Multi-pass membrane protein</topology>
    </subcellularLocation>
</comment>
<dbReference type="Gene3D" id="2.170.130.10">
    <property type="entry name" value="TonB-dependent receptor, plug domain"/>
    <property type="match status" value="1"/>
</dbReference>
<dbReference type="RefSeq" id="WP_273638534.1">
    <property type="nucleotide sequence ID" value="NZ_JAQQXP010000001.1"/>
</dbReference>
<keyword evidence="8 11" id="KW-0472">Membrane</keyword>
<feature type="signal peptide" evidence="13">
    <location>
        <begin position="1"/>
        <end position="21"/>
    </location>
</feature>
<evidence type="ECO:0000256" key="13">
    <source>
        <dbReference type="SAM" id="SignalP"/>
    </source>
</evidence>
<evidence type="ECO:0000256" key="1">
    <source>
        <dbReference type="ARBA" id="ARBA00004571"/>
    </source>
</evidence>
<dbReference type="InterPro" id="IPR010916">
    <property type="entry name" value="TonB_box_CS"/>
</dbReference>
<reference evidence="16 17" key="1">
    <citation type="submission" date="2022-10" db="EMBL/GenBank/DDBJ databases">
        <title>Alteromonas sp. chi3 Genome sequencing.</title>
        <authorList>
            <person name="Park S."/>
        </authorList>
    </citation>
    <scope>NUCLEOTIDE SEQUENCE [LARGE SCALE GENOMIC DNA]</scope>
    <source>
        <strain evidence="17">chi3</strain>
    </source>
</reference>
<keyword evidence="7 12" id="KW-0798">TonB box</keyword>
<feature type="domain" description="TonB-dependent receptor plug" evidence="15">
    <location>
        <begin position="40"/>
        <end position="147"/>
    </location>
</feature>
<evidence type="ECO:0000256" key="3">
    <source>
        <dbReference type="ARBA" id="ARBA00022448"/>
    </source>
</evidence>
<keyword evidence="17" id="KW-1185">Reference proteome</keyword>
<evidence type="ECO:0000256" key="2">
    <source>
        <dbReference type="ARBA" id="ARBA00008143"/>
    </source>
</evidence>
<keyword evidence="4 11" id="KW-1134">Transmembrane beta strand</keyword>
<dbReference type="Gene3D" id="2.40.170.20">
    <property type="entry name" value="TonB-dependent receptor, beta-barrel domain"/>
    <property type="match status" value="1"/>
</dbReference>
<dbReference type="Pfam" id="PF07715">
    <property type="entry name" value="Plug"/>
    <property type="match status" value="1"/>
</dbReference>
<keyword evidence="9 16" id="KW-0675">Receptor</keyword>
<dbReference type="EMBL" id="JAQQXP010000001">
    <property type="protein sequence ID" value="MDC8829959.1"/>
    <property type="molecule type" value="Genomic_DNA"/>
</dbReference>
<evidence type="ECO:0000313" key="17">
    <source>
        <dbReference type="Proteomes" id="UP001218788"/>
    </source>
</evidence>
<evidence type="ECO:0000313" key="16">
    <source>
        <dbReference type="EMBL" id="MDC8829959.1"/>
    </source>
</evidence>
<dbReference type="SUPFAM" id="SSF56935">
    <property type="entry name" value="Porins"/>
    <property type="match status" value="1"/>
</dbReference>
<evidence type="ECO:0000256" key="5">
    <source>
        <dbReference type="ARBA" id="ARBA00022692"/>
    </source>
</evidence>
<dbReference type="InterPro" id="IPR036942">
    <property type="entry name" value="Beta-barrel_TonB_sf"/>
</dbReference>
<dbReference type="PROSITE" id="PS52016">
    <property type="entry name" value="TONB_DEPENDENT_REC_3"/>
    <property type="match status" value="1"/>
</dbReference>
<keyword evidence="10 11" id="KW-0998">Cell outer membrane</keyword>
<dbReference type="InterPro" id="IPR039426">
    <property type="entry name" value="TonB-dep_rcpt-like"/>
</dbReference>
<feature type="chain" id="PRO_5046350909" evidence="13">
    <location>
        <begin position="22"/>
        <end position="632"/>
    </location>
</feature>
<dbReference type="PANTHER" id="PTHR30069">
    <property type="entry name" value="TONB-DEPENDENT OUTER MEMBRANE RECEPTOR"/>
    <property type="match status" value="1"/>
</dbReference>
<evidence type="ECO:0000256" key="8">
    <source>
        <dbReference type="ARBA" id="ARBA00023136"/>
    </source>
</evidence>
<keyword evidence="5 11" id="KW-0812">Transmembrane</keyword>
<dbReference type="Proteomes" id="UP001218788">
    <property type="component" value="Unassembled WGS sequence"/>
</dbReference>
<proteinExistence type="inferred from homology"/>
<evidence type="ECO:0000256" key="12">
    <source>
        <dbReference type="PROSITE-ProRule" id="PRU10143"/>
    </source>
</evidence>
<evidence type="ECO:0000259" key="15">
    <source>
        <dbReference type="Pfam" id="PF07715"/>
    </source>
</evidence>
<dbReference type="InterPro" id="IPR037066">
    <property type="entry name" value="Plug_dom_sf"/>
</dbReference>
<evidence type="ECO:0000256" key="7">
    <source>
        <dbReference type="ARBA" id="ARBA00023077"/>
    </source>
</evidence>
<protein>
    <submittedName>
        <fullName evidence="16">TonB-dependent receptor</fullName>
    </submittedName>
</protein>
<accession>A0ABT5L0J8</accession>
<keyword evidence="3 11" id="KW-0813">Transport</keyword>
<dbReference type="InterPro" id="IPR012910">
    <property type="entry name" value="Plug_dom"/>
</dbReference>
<dbReference type="Pfam" id="PF00593">
    <property type="entry name" value="TonB_dep_Rec_b-barrel"/>
    <property type="match status" value="1"/>
</dbReference>
<evidence type="ECO:0000259" key="14">
    <source>
        <dbReference type="Pfam" id="PF00593"/>
    </source>
</evidence>
<evidence type="ECO:0000256" key="10">
    <source>
        <dbReference type="ARBA" id="ARBA00023237"/>
    </source>
</evidence>
<dbReference type="CDD" id="cd01347">
    <property type="entry name" value="ligand_gated_channel"/>
    <property type="match status" value="1"/>
</dbReference>
<comment type="similarity">
    <text evidence="2">Belongs to the TonB-dependent receptor family. Hemoglobin/haptoglobin binding protein subfamily.</text>
</comment>
<gene>
    <name evidence="16" type="ORF">OIK42_04185</name>
</gene>
<keyword evidence="6 13" id="KW-0732">Signal</keyword>
<comment type="caution">
    <text evidence="16">The sequence shown here is derived from an EMBL/GenBank/DDBJ whole genome shotgun (WGS) entry which is preliminary data.</text>
</comment>
<feature type="domain" description="TonB-dependent receptor-like beta-barrel" evidence="14">
    <location>
        <begin position="174"/>
        <end position="605"/>
    </location>
</feature>
<sequence length="632" mass="68617">MTIRTIPCAIALACAANFACAQDSAVETITVTGSRLPVNLSDLAASVTVLNEADIQASGATQLTDLLRGMPGISISQSGSPGALAELRLRGSETNHLLVLIDGVIVNDLSQGGLVDFAHLTAANIAKVELLRGAQSALWGSGAVAGVVSITTKGHTQPSDSASLSAAAGNGGTYRGAVSASHNVDNLSASFYANRFKTDGDNVSRTGTEDDGYRNTTAGASLNWQLASQHSLSASVRVVDYQNDYDATDFSTGLPADADNVTDGKQLTSSVQWHFSVPQLGYRSEIKAQYHKDDNDNLTDGVDAGGTTGERKQLNWTHFFDADVANFAIGAELLKREFEQRGPATYGDPNYRGDDNTSSVFAELTGWGTEQLSTQFSLRYDDNERFDKAWSYRAGARYSLTRQVSVFTSVSQAVKTPSFTELYGYYPASFIGNPELQPEQSREYELGLSSAFTDELSAQLSVYSTRLEQEIVSIWDADSGLSSVANTTEDSRRDGFEASVEWVADTWQLTAHYTYLDASQGDGSNQTVELRRPNHTGSIIYRHSLPVQGLSAYIKADYTGVRKDTFYPPWPASAQTLDLDPYWLVSMNVSYALTTHWDLGLRVDNALAQEYEDIVGYSGTERRYLAQASYRF</sequence>
<dbReference type="InterPro" id="IPR000531">
    <property type="entry name" value="Beta-barrel_TonB"/>
</dbReference>
<dbReference type="PROSITE" id="PS00430">
    <property type="entry name" value="TONB_DEPENDENT_REC_1"/>
    <property type="match status" value="1"/>
</dbReference>
<feature type="short sequence motif" description="TonB box" evidence="12">
    <location>
        <begin position="28"/>
        <end position="34"/>
    </location>
</feature>